<dbReference type="InterPro" id="IPR036435">
    <property type="entry name" value="Leukocidin/porin_MspA_sf"/>
</dbReference>
<dbReference type="SUPFAM" id="SSF56959">
    <property type="entry name" value="Leukocidin-like"/>
    <property type="match status" value="1"/>
</dbReference>
<proteinExistence type="predicted"/>
<name>A0A5N5V3C2_MYCPH</name>
<sequence>MGPVAATAVLLSAPVTGVAAAELRPVPDVVRSIETVDGLRVTLTLSNATIDSVPNMAAAPLSREGFLSGRVTLTVEGDGAEVNGGQLVVGAQLGCQVNLDDGIDLGLDLDADLFDDLPIIGVNPDIGANLRSGGIKTVGFAAKPLKARSATVSILDAHVQVDECGGVVTARLFAVGQTSTDTSDDSLSVYSEVVPI</sequence>
<dbReference type="EMBL" id="ANBP01000012">
    <property type="protein sequence ID" value="KAB7756433.1"/>
    <property type="molecule type" value="Genomic_DNA"/>
</dbReference>
<dbReference type="InterPro" id="IPR015286">
    <property type="entry name" value="Porin_fam_mycobact-type"/>
</dbReference>
<evidence type="ECO:0000256" key="1">
    <source>
        <dbReference type="ARBA" id="ARBA00022729"/>
    </source>
</evidence>
<accession>A0A5N5V3C2</accession>
<comment type="caution">
    <text evidence="2">The sequence shown here is derived from an EMBL/GenBank/DDBJ whole genome shotgun (WGS) entry which is preliminary data.</text>
</comment>
<dbReference type="Gene3D" id="2.60.40.1650">
    <property type="entry name" value="Porin MspA (Ig-like beta-sandwich domain)"/>
    <property type="match status" value="2"/>
</dbReference>
<evidence type="ECO:0000313" key="3">
    <source>
        <dbReference type="Proteomes" id="UP000325690"/>
    </source>
</evidence>
<gene>
    <name evidence="2" type="ORF">MPHL21000_10125</name>
</gene>
<keyword evidence="3" id="KW-1185">Reference proteome</keyword>
<dbReference type="Pfam" id="PF09203">
    <property type="entry name" value="MspA"/>
    <property type="match status" value="1"/>
</dbReference>
<evidence type="ECO:0000313" key="2">
    <source>
        <dbReference type="EMBL" id="KAB7756433.1"/>
    </source>
</evidence>
<dbReference type="Proteomes" id="UP000325690">
    <property type="component" value="Unassembled WGS sequence"/>
</dbReference>
<dbReference type="AlphaFoldDB" id="A0A5N5V3C2"/>
<reference evidence="2 3" key="1">
    <citation type="submission" date="2012-10" db="EMBL/GenBank/DDBJ databases">
        <title>The draft sequence of the Mycobacterium pheli genome.</title>
        <authorList>
            <person name="Pettersson B.M.F."/>
            <person name="Das S."/>
            <person name="Dasgupta S."/>
            <person name="Bhattacharya A."/>
            <person name="Kirsebom L.A."/>
        </authorList>
    </citation>
    <scope>NUCLEOTIDE SEQUENCE [LARGE SCALE GENOMIC DNA]</scope>
    <source>
        <strain evidence="2 3">CCUG 21000</strain>
    </source>
</reference>
<organism evidence="2 3">
    <name type="scientific">Mycolicibacterium phlei DSM 43239 = CCUG 21000</name>
    <dbReference type="NCBI Taxonomy" id="1226750"/>
    <lineage>
        <taxon>Bacteria</taxon>
        <taxon>Bacillati</taxon>
        <taxon>Actinomycetota</taxon>
        <taxon>Actinomycetes</taxon>
        <taxon>Mycobacteriales</taxon>
        <taxon>Mycobacteriaceae</taxon>
        <taxon>Mycolicibacterium</taxon>
    </lineage>
</organism>
<keyword evidence="1" id="KW-0732">Signal</keyword>
<protein>
    <submittedName>
        <fullName evidence="2">Membrane protein</fullName>
    </submittedName>
</protein>